<reference evidence="1" key="1">
    <citation type="submission" date="2019-08" db="EMBL/GenBank/DDBJ databases">
        <authorList>
            <person name="Kucharzyk K."/>
            <person name="Murdoch R.W."/>
            <person name="Higgins S."/>
            <person name="Loffler F."/>
        </authorList>
    </citation>
    <scope>NUCLEOTIDE SEQUENCE</scope>
</reference>
<dbReference type="AlphaFoldDB" id="A0A645AFC7"/>
<organism evidence="1">
    <name type="scientific">bioreactor metagenome</name>
    <dbReference type="NCBI Taxonomy" id="1076179"/>
    <lineage>
        <taxon>unclassified sequences</taxon>
        <taxon>metagenomes</taxon>
        <taxon>ecological metagenomes</taxon>
    </lineage>
</organism>
<accession>A0A645AFC7</accession>
<gene>
    <name evidence="1" type="ORF">SDC9_98621</name>
</gene>
<name>A0A645AFC7_9ZZZZ</name>
<sequence>MLHRPAFPVLPKFRGRSESSRPSNHRHPLRSLHAISSCLRAVPPSRKKNGPILFRIQNPAYRAVWRAPGNGSFVHFQPRKSWCLWDSHRTGASLCRYLASCTLKFRRSEEGFFHQALHGLNRPIPTRLHAGRKYPLSILAAPRLFQPGRFATHNRSCRTRPPAFRTSHRNRHTPIRSSFSINSQFGHRLLPIDEASRALPPSKPIGLRLAPLIVRQPAGRLIRLCIFYRKAHNTCR</sequence>
<dbReference type="EMBL" id="VSSQ01013608">
    <property type="protein sequence ID" value="MPM51870.1"/>
    <property type="molecule type" value="Genomic_DNA"/>
</dbReference>
<protein>
    <submittedName>
        <fullName evidence="1">Uncharacterized protein</fullName>
    </submittedName>
</protein>
<evidence type="ECO:0000313" key="1">
    <source>
        <dbReference type="EMBL" id="MPM51870.1"/>
    </source>
</evidence>
<proteinExistence type="predicted"/>
<comment type="caution">
    <text evidence="1">The sequence shown here is derived from an EMBL/GenBank/DDBJ whole genome shotgun (WGS) entry which is preliminary data.</text>
</comment>